<evidence type="ECO:0000256" key="2">
    <source>
        <dbReference type="ARBA" id="ARBA00022475"/>
    </source>
</evidence>
<sequence>MTIDWRKLATPAAILGVLTLLLHLMTNAGYGIFRDELYFIVCGRRLAWGYVDQPPLVPMLAAWSWALSDGWLTAFRLVPALVMSLTVAATAEFARQIGGGRYAQWLAGLCALAVPHFLSIGLLFTTDTFQAISWLACAMILVRIERTRDERWWLAFGAVVGLCLLSKYMIAFYIGALAVGLLATPLRRSLLRPWVYGGALVAIVLVLPNVLWQQAHGWPFLELGKAAMNGKNIALSPGAFFMQQILIVGPLAAPVWLAGLWACLARPRWSTFRAFPIAYVLLFAFFVATHGKAYFLTSIYPILFAIGAARIEQWFASVALRAALLALVGLTGAITAPLAIPLLPEESYIRYAAALGMGPSVSAAEHLKQGRLPQHFADQHGWKAMAEKVAAIYHALPPADRAKAAFYGTNYGEAGAIDVYGEKLGLPPAISGHNNYWLWGPRGHTGDVVIEIGGTRENHLKEFRSVELGGTLDDPYAMPYETGQPIWIERGLKKPLAEVWPKVKHYE</sequence>
<dbReference type="RefSeq" id="WP_166933641.1">
    <property type="nucleotide sequence ID" value="NZ_BAAADD010000003.1"/>
</dbReference>
<gene>
    <name evidence="10" type="ORF">GCM10008942_11710</name>
</gene>
<keyword evidence="7 8" id="KW-0472">Membrane</keyword>
<dbReference type="Proteomes" id="UP001499951">
    <property type="component" value="Unassembled WGS sequence"/>
</dbReference>
<evidence type="ECO:0000313" key="11">
    <source>
        <dbReference type="Proteomes" id="UP001499951"/>
    </source>
</evidence>
<keyword evidence="3" id="KW-0328">Glycosyltransferase</keyword>
<comment type="caution">
    <text evidence="10">The sequence shown here is derived from an EMBL/GenBank/DDBJ whole genome shotgun (WGS) entry which is preliminary data.</text>
</comment>
<evidence type="ECO:0000259" key="9">
    <source>
        <dbReference type="Pfam" id="PF13231"/>
    </source>
</evidence>
<name>A0ABN1EEJ4_9PROT</name>
<evidence type="ECO:0000256" key="4">
    <source>
        <dbReference type="ARBA" id="ARBA00022679"/>
    </source>
</evidence>
<dbReference type="InterPro" id="IPR050297">
    <property type="entry name" value="LipidA_mod_glycosyltrf_83"/>
</dbReference>
<keyword evidence="11" id="KW-1185">Reference proteome</keyword>
<evidence type="ECO:0000256" key="5">
    <source>
        <dbReference type="ARBA" id="ARBA00022692"/>
    </source>
</evidence>
<feature type="transmembrane region" description="Helical" evidence="8">
    <location>
        <begin position="12"/>
        <end position="33"/>
    </location>
</feature>
<keyword evidence="5 8" id="KW-0812">Transmembrane</keyword>
<dbReference type="PANTHER" id="PTHR33908">
    <property type="entry name" value="MANNOSYLTRANSFERASE YKCB-RELATED"/>
    <property type="match status" value="1"/>
</dbReference>
<feature type="transmembrane region" description="Helical" evidence="8">
    <location>
        <begin position="102"/>
        <end position="122"/>
    </location>
</feature>
<feature type="transmembrane region" description="Helical" evidence="8">
    <location>
        <begin position="277"/>
        <end position="306"/>
    </location>
</feature>
<feature type="transmembrane region" description="Helical" evidence="8">
    <location>
        <begin position="233"/>
        <end position="257"/>
    </location>
</feature>
<accession>A0ABN1EEJ4</accession>
<keyword evidence="2" id="KW-1003">Cell membrane</keyword>
<evidence type="ECO:0000256" key="1">
    <source>
        <dbReference type="ARBA" id="ARBA00004651"/>
    </source>
</evidence>
<keyword evidence="4" id="KW-0808">Transferase</keyword>
<feature type="transmembrane region" description="Helical" evidence="8">
    <location>
        <begin position="70"/>
        <end position="90"/>
    </location>
</feature>
<dbReference type="Pfam" id="PF13231">
    <property type="entry name" value="PMT_2"/>
    <property type="match status" value="1"/>
</dbReference>
<dbReference type="InterPro" id="IPR038731">
    <property type="entry name" value="RgtA/B/C-like"/>
</dbReference>
<feature type="transmembrane region" description="Helical" evidence="8">
    <location>
        <begin position="194"/>
        <end position="212"/>
    </location>
</feature>
<reference evidence="10 11" key="1">
    <citation type="journal article" date="2019" name="Int. J. Syst. Evol. Microbiol.">
        <title>The Global Catalogue of Microorganisms (GCM) 10K type strain sequencing project: providing services to taxonomists for standard genome sequencing and annotation.</title>
        <authorList>
            <consortium name="The Broad Institute Genomics Platform"/>
            <consortium name="The Broad Institute Genome Sequencing Center for Infectious Disease"/>
            <person name="Wu L."/>
            <person name="Ma J."/>
        </authorList>
    </citation>
    <scope>NUCLEOTIDE SEQUENCE [LARGE SCALE GENOMIC DNA]</scope>
    <source>
        <strain evidence="10 11">JCM 15089</strain>
    </source>
</reference>
<organism evidence="10 11">
    <name type="scientific">Rhizomicrobium electricum</name>
    <dbReference type="NCBI Taxonomy" id="480070"/>
    <lineage>
        <taxon>Bacteria</taxon>
        <taxon>Pseudomonadati</taxon>
        <taxon>Pseudomonadota</taxon>
        <taxon>Alphaproteobacteria</taxon>
        <taxon>Micropepsales</taxon>
        <taxon>Micropepsaceae</taxon>
        <taxon>Rhizomicrobium</taxon>
    </lineage>
</organism>
<dbReference type="PANTHER" id="PTHR33908:SF11">
    <property type="entry name" value="MEMBRANE PROTEIN"/>
    <property type="match status" value="1"/>
</dbReference>
<evidence type="ECO:0000256" key="8">
    <source>
        <dbReference type="SAM" id="Phobius"/>
    </source>
</evidence>
<keyword evidence="6 8" id="KW-1133">Transmembrane helix</keyword>
<feature type="domain" description="Glycosyltransferase RgtA/B/C/D-like" evidence="9">
    <location>
        <begin position="52"/>
        <end position="212"/>
    </location>
</feature>
<dbReference type="EMBL" id="BAAADD010000003">
    <property type="protein sequence ID" value="GAA0565012.1"/>
    <property type="molecule type" value="Genomic_DNA"/>
</dbReference>
<evidence type="ECO:0000256" key="7">
    <source>
        <dbReference type="ARBA" id="ARBA00023136"/>
    </source>
</evidence>
<protein>
    <submittedName>
        <fullName evidence="10">Glycosyltransferase family 39 protein</fullName>
    </submittedName>
</protein>
<evidence type="ECO:0000256" key="3">
    <source>
        <dbReference type="ARBA" id="ARBA00022676"/>
    </source>
</evidence>
<feature type="transmembrane region" description="Helical" evidence="8">
    <location>
        <begin position="152"/>
        <end position="174"/>
    </location>
</feature>
<feature type="transmembrane region" description="Helical" evidence="8">
    <location>
        <begin position="318"/>
        <end position="340"/>
    </location>
</feature>
<proteinExistence type="predicted"/>
<comment type="subcellular location">
    <subcellularLocation>
        <location evidence="1">Cell membrane</location>
        <topology evidence="1">Multi-pass membrane protein</topology>
    </subcellularLocation>
</comment>
<evidence type="ECO:0000256" key="6">
    <source>
        <dbReference type="ARBA" id="ARBA00022989"/>
    </source>
</evidence>
<evidence type="ECO:0000313" key="10">
    <source>
        <dbReference type="EMBL" id="GAA0565012.1"/>
    </source>
</evidence>